<feature type="transmembrane region" description="Helical" evidence="5">
    <location>
        <begin position="6"/>
        <end position="29"/>
    </location>
</feature>
<feature type="transmembrane region" description="Helical" evidence="5">
    <location>
        <begin position="227"/>
        <end position="249"/>
    </location>
</feature>
<dbReference type="GO" id="GO:0004930">
    <property type="term" value="F:G protein-coupled receptor activity"/>
    <property type="evidence" value="ECO:0007669"/>
    <property type="project" value="TreeGrafter"/>
</dbReference>
<evidence type="ECO:0000256" key="4">
    <source>
        <dbReference type="ARBA" id="ARBA00023136"/>
    </source>
</evidence>
<evidence type="ECO:0000256" key="1">
    <source>
        <dbReference type="ARBA" id="ARBA00004141"/>
    </source>
</evidence>
<dbReference type="PANTHER" id="PTHR23112">
    <property type="entry name" value="G PROTEIN-COUPLED RECEPTOR 157-RELATED"/>
    <property type="match status" value="1"/>
</dbReference>
<reference evidence="6" key="1">
    <citation type="journal article" date="2022" name="New Phytol.">
        <title>Evolutionary transition to the ectomycorrhizal habit in the genomes of a hyperdiverse lineage of mushroom-forming fungi.</title>
        <authorList>
            <person name="Looney B."/>
            <person name="Miyauchi S."/>
            <person name="Morin E."/>
            <person name="Drula E."/>
            <person name="Courty P.E."/>
            <person name="Kohler A."/>
            <person name="Kuo A."/>
            <person name="LaButti K."/>
            <person name="Pangilinan J."/>
            <person name="Lipzen A."/>
            <person name="Riley R."/>
            <person name="Andreopoulos W."/>
            <person name="He G."/>
            <person name="Johnson J."/>
            <person name="Nolan M."/>
            <person name="Tritt A."/>
            <person name="Barry K.W."/>
            <person name="Grigoriev I.V."/>
            <person name="Nagy L.G."/>
            <person name="Hibbett D."/>
            <person name="Henrissat B."/>
            <person name="Matheny P.B."/>
            <person name="Labbe J."/>
            <person name="Martin F.M."/>
        </authorList>
    </citation>
    <scope>NUCLEOTIDE SEQUENCE</scope>
    <source>
        <strain evidence="6">BPL690</strain>
    </source>
</reference>
<evidence type="ECO:0000256" key="2">
    <source>
        <dbReference type="ARBA" id="ARBA00022692"/>
    </source>
</evidence>
<dbReference type="EMBL" id="WTXG01000054">
    <property type="protein sequence ID" value="KAI0295876.1"/>
    <property type="molecule type" value="Genomic_DNA"/>
</dbReference>
<name>A0AAD4QIJ7_9AGAM</name>
<feature type="transmembrane region" description="Helical" evidence="5">
    <location>
        <begin position="115"/>
        <end position="137"/>
    </location>
</feature>
<feature type="transmembrane region" description="Helical" evidence="5">
    <location>
        <begin position="86"/>
        <end position="108"/>
    </location>
</feature>
<evidence type="ECO:0000313" key="6">
    <source>
        <dbReference type="EMBL" id="KAI0295876.1"/>
    </source>
</evidence>
<evidence type="ECO:0000256" key="5">
    <source>
        <dbReference type="SAM" id="Phobius"/>
    </source>
</evidence>
<keyword evidence="7" id="KW-1185">Reference proteome</keyword>
<dbReference type="GO" id="GO:0007189">
    <property type="term" value="P:adenylate cyclase-activating G protein-coupled receptor signaling pathway"/>
    <property type="evidence" value="ECO:0007669"/>
    <property type="project" value="TreeGrafter"/>
</dbReference>
<dbReference type="SUPFAM" id="SSF81321">
    <property type="entry name" value="Family A G protein-coupled receptor-like"/>
    <property type="match status" value="1"/>
</dbReference>
<keyword evidence="4 5" id="KW-0472">Membrane</keyword>
<evidence type="ECO:0000313" key="7">
    <source>
        <dbReference type="Proteomes" id="UP001203297"/>
    </source>
</evidence>
<sequence length="397" mass="44287">ALVVASCISLVAAVGLLFAIAMSAFNTRMVKNPHMFVRTHVVFYFVSLLVSDILQAIGSIMNSAWVRDQAVVYGSLCTAQGVIKNIADVSIALWSLVIAMRTFMVLFVRIPSKRYSMWISLIGTWSLIGTIVIAGPATAKSDRHGPYCEHSRISGNWCWITSNYQAQRISLDYLVMFISALLEIILYTLVFLKLRGIVRSQSPLTSVASADQERTEKYEHRIARQMLLYPACVAYTILILPIACCRFSAWTGHEVPFAVTIFSDFIYLLSGLVHVILFATTRRILPPRTILPKFLISSPQLLLASTAVPDGEFDNYYSEPVCRYENVTDPEKSINGPVKHEGAVPSAIIEALDPRNPFADPVLPPIDETLIKRVNSPDSDHSFPWRHHAFHLTCSLP</sequence>
<evidence type="ECO:0008006" key="8">
    <source>
        <dbReference type="Google" id="ProtNLM"/>
    </source>
</evidence>
<keyword evidence="3 5" id="KW-1133">Transmembrane helix</keyword>
<dbReference type="Gene3D" id="1.20.1070.10">
    <property type="entry name" value="Rhodopsin 7-helix transmembrane proteins"/>
    <property type="match status" value="1"/>
</dbReference>
<dbReference type="Proteomes" id="UP001203297">
    <property type="component" value="Unassembled WGS sequence"/>
</dbReference>
<evidence type="ECO:0000256" key="3">
    <source>
        <dbReference type="ARBA" id="ARBA00022989"/>
    </source>
</evidence>
<proteinExistence type="predicted"/>
<feature type="transmembrane region" description="Helical" evidence="5">
    <location>
        <begin position="173"/>
        <end position="192"/>
    </location>
</feature>
<feature type="transmembrane region" description="Helical" evidence="5">
    <location>
        <begin position="255"/>
        <end position="279"/>
    </location>
</feature>
<comment type="subcellular location">
    <subcellularLocation>
        <location evidence="1">Membrane</location>
        <topology evidence="1">Multi-pass membrane protein</topology>
    </subcellularLocation>
</comment>
<feature type="non-terminal residue" evidence="6">
    <location>
        <position position="397"/>
    </location>
</feature>
<dbReference type="PANTHER" id="PTHR23112:SF37">
    <property type="entry name" value="G PROTEIN-COUPLED RECEPTOR GPR1"/>
    <property type="match status" value="1"/>
</dbReference>
<accession>A0AAD4QIJ7</accession>
<feature type="transmembrane region" description="Helical" evidence="5">
    <location>
        <begin position="41"/>
        <end position="66"/>
    </location>
</feature>
<dbReference type="Pfam" id="PF05462">
    <property type="entry name" value="Dicty_CAR"/>
    <property type="match status" value="1"/>
</dbReference>
<organism evidence="6 7">
    <name type="scientific">Multifurca ochricompacta</name>
    <dbReference type="NCBI Taxonomy" id="376703"/>
    <lineage>
        <taxon>Eukaryota</taxon>
        <taxon>Fungi</taxon>
        <taxon>Dikarya</taxon>
        <taxon>Basidiomycota</taxon>
        <taxon>Agaricomycotina</taxon>
        <taxon>Agaricomycetes</taxon>
        <taxon>Russulales</taxon>
        <taxon>Russulaceae</taxon>
        <taxon>Multifurca</taxon>
    </lineage>
</organism>
<dbReference type="GO" id="GO:0005886">
    <property type="term" value="C:plasma membrane"/>
    <property type="evidence" value="ECO:0007669"/>
    <property type="project" value="TreeGrafter"/>
</dbReference>
<comment type="caution">
    <text evidence="6">The sequence shown here is derived from an EMBL/GenBank/DDBJ whole genome shotgun (WGS) entry which is preliminary data.</text>
</comment>
<keyword evidence="2 5" id="KW-0812">Transmembrane</keyword>
<dbReference type="AlphaFoldDB" id="A0AAD4QIJ7"/>
<gene>
    <name evidence="6" type="ORF">B0F90DRAFT_1637285</name>
</gene>
<protein>
    <recommendedName>
        <fullName evidence="8">G-protein coupled receptors family 1 profile domain-containing protein</fullName>
    </recommendedName>
</protein>